<proteinExistence type="predicted"/>
<reference evidence="2 3" key="1">
    <citation type="submission" date="2024-01" db="EMBL/GenBank/DDBJ databases">
        <authorList>
            <person name="Waweru B."/>
        </authorList>
    </citation>
    <scope>NUCLEOTIDE SEQUENCE [LARGE SCALE GENOMIC DNA]</scope>
</reference>
<dbReference type="Gene3D" id="3.80.10.10">
    <property type="entry name" value="Ribonuclease Inhibitor"/>
    <property type="match status" value="2"/>
</dbReference>
<comment type="caution">
    <text evidence="2">The sequence shown here is derived from an EMBL/GenBank/DDBJ whole genome shotgun (WGS) entry which is preliminary data.</text>
</comment>
<dbReference type="InterPro" id="IPR032675">
    <property type="entry name" value="LRR_dom_sf"/>
</dbReference>
<sequence length="525" mass="59137">MHSLLPSLQQLKLRRLPQLDSVPNGRLPSKLKSLLIHDSIKLNALSPSLQSLLSLSSFSFCGDDDVESFPGETLLLPSALTFLRINRLRKLKYLDYKGLQHLTSLRDVMICECPELELIPEESLPSSTEDLILGLKDLDYKGLKHLTSLRQLKIWNQDYNGLQHLTSLRSLKIDLCSDLEFIPEESLSSSIESLDLKDLDYKVLPIPEESLPSSLELLEIRNLKSLNSKGLQHLTSLRELKICGCPMLESMTEEGLPSSLESLEITNLKNLKSLQGLQHLNSICNLDIWNCQKLESMPEEGLPSSLTCLRIFDCPSLVKRVSSISPRINPRDSLCLMVKMTSFHNHAAAASITSSLLLVIMKYNQHSPTSFQQQKRGRLAQDFSHPLYNLKNVLMLRRAFSFNWPPPGPPQLAMELVNMGKSLICNLVAIKRVQPVLNILEPKLVQGLIYFCQAAKAVQSLLKILEPKICPEVELETDCLLLVQVSQKPFKVDFDSRSLLEDIEDMASGFRDFVTCEETRKPSGI</sequence>
<evidence type="ECO:0000256" key="1">
    <source>
        <dbReference type="ARBA" id="ARBA00022821"/>
    </source>
</evidence>
<name>A0AAV1QPS8_9ROSI</name>
<dbReference type="PANTHER" id="PTHR36766">
    <property type="entry name" value="PLANT BROAD-SPECTRUM MILDEW RESISTANCE PROTEIN RPW8"/>
    <property type="match status" value="1"/>
</dbReference>
<protein>
    <submittedName>
        <fullName evidence="2">Uncharacterized protein</fullName>
    </submittedName>
</protein>
<gene>
    <name evidence="2" type="ORF">DCAF_LOCUS320</name>
</gene>
<dbReference type="SUPFAM" id="SSF52058">
    <property type="entry name" value="L domain-like"/>
    <property type="match status" value="1"/>
</dbReference>
<accession>A0AAV1QPS8</accession>
<dbReference type="PANTHER" id="PTHR36766:SF40">
    <property type="entry name" value="DISEASE RESISTANCE PROTEIN RGA3"/>
    <property type="match status" value="1"/>
</dbReference>
<dbReference type="EMBL" id="CAWUPB010000027">
    <property type="protein sequence ID" value="CAK7322709.1"/>
    <property type="molecule type" value="Genomic_DNA"/>
</dbReference>
<keyword evidence="1" id="KW-0611">Plant defense</keyword>
<dbReference type="AlphaFoldDB" id="A0AAV1QPS8"/>
<organism evidence="2 3">
    <name type="scientific">Dovyalis caffra</name>
    <dbReference type="NCBI Taxonomy" id="77055"/>
    <lineage>
        <taxon>Eukaryota</taxon>
        <taxon>Viridiplantae</taxon>
        <taxon>Streptophyta</taxon>
        <taxon>Embryophyta</taxon>
        <taxon>Tracheophyta</taxon>
        <taxon>Spermatophyta</taxon>
        <taxon>Magnoliopsida</taxon>
        <taxon>eudicotyledons</taxon>
        <taxon>Gunneridae</taxon>
        <taxon>Pentapetalae</taxon>
        <taxon>rosids</taxon>
        <taxon>fabids</taxon>
        <taxon>Malpighiales</taxon>
        <taxon>Salicaceae</taxon>
        <taxon>Flacourtieae</taxon>
        <taxon>Dovyalis</taxon>
    </lineage>
</organism>
<evidence type="ECO:0000313" key="2">
    <source>
        <dbReference type="EMBL" id="CAK7322709.1"/>
    </source>
</evidence>
<dbReference type="GO" id="GO:0006952">
    <property type="term" value="P:defense response"/>
    <property type="evidence" value="ECO:0007669"/>
    <property type="project" value="UniProtKB-KW"/>
</dbReference>
<keyword evidence="3" id="KW-1185">Reference proteome</keyword>
<evidence type="ECO:0000313" key="3">
    <source>
        <dbReference type="Proteomes" id="UP001314170"/>
    </source>
</evidence>
<dbReference type="Proteomes" id="UP001314170">
    <property type="component" value="Unassembled WGS sequence"/>
</dbReference>